<feature type="domain" description="Endonuclease/exonuclease/phosphatase" evidence="2">
    <location>
        <begin position="319"/>
        <end position="389"/>
    </location>
</feature>
<dbReference type="Pfam" id="PF14529">
    <property type="entry name" value="Exo_endo_phos_2"/>
    <property type="match status" value="1"/>
</dbReference>
<feature type="region of interest" description="Disordered" evidence="1">
    <location>
        <begin position="111"/>
        <end position="137"/>
    </location>
</feature>
<name>A0A4S2KWC0_9HYME</name>
<dbReference type="InterPro" id="IPR005135">
    <property type="entry name" value="Endo/exonuclease/phosphatase"/>
</dbReference>
<evidence type="ECO:0000313" key="3">
    <source>
        <dbReference type="EMBL" id="TGZ52458.1"/>
    </source>
</evidence>
<accession>A0A4S2KWC0</accession>
<feature type="region of interest" description="Disordered" evidence="1">
    <location>
        <begin position="431"/>
        <end position="483"/>
    </location>
</feature>
<feature type="compositionally biased region" description="Basic and acidic residues" evidence="1">
    <location>
        <begin position="459"/>
        <end position="468"/>
    </location>
</feature>
<protein>
    <recommendedName>
        <fullName evidence="2">Endonuclease/exonuclease/phosphatase domain-containing protein</fullName>
    </recommendedName>
</protein>
<sequence length="861" mass="95305">MPQKKSTPPLCINCKGDHIPTFSICLVFVKQKQIIDIAARENISYLEARSRVENCQSSPFQLSPSNSFSAFSSTPSSVRSPKSFRFNLSSTLSLHSSSSASLPTYAGILRNGPPHKPISQTSLSSQTLPSNSDSPKNLKMRQAHNSYLISPNGRDRDTNEHSTIFTFPKPTENSDSIPLYDSFIIIAKAVIKFIRNLPDFNPAVRESQLYNMVLQLCTIIQGVYELGAIHKKLDVKRLCEYYDIIFLAETLLKPHHTYSIFGFNNIRHDSDVGKQGIALLICSNINYTPINLNNILNSDKSVEAIGVKISVNYTSTALFGLYRHPGGPCPQNTWQKIFNLANSFSQSLLLGNLNAHHPYWGASTPNSAGRAIMDILDRFPFILLNTILTLQVSFLPQELQALLSQKDIATSLAEDLLKHFGSDDLETVVKEEPSSGGVISDNGTLSSGPFSPSNLENATEVKLEKSEEAASQSTQSKSTADAVTTTAMTTTATTTVNTVKCETTTINKDLRDRMENSSSVVFQHIDLEFCPQPIDIEEGDIIEDKSIVTIVFTSALVPPQFLDLPVILSETTSKEGFLDTDIGDNWCNVDKNPVQSLEETCKANSSKESKVTIKKQSSTTLSSVPLPVMPENLKSCSNLLDHINELVRICATHLLSLTNGKPTSDDYTKLSIAICSEYPILKDVGSPTYYGLFKKMLSNCIRNRRVFLKKILSDGQDGSSAKKVQKTTIQICMLPSTSAEPESSLRGLKNIVIGDLPRLEYLEENVQLPSLSDVLWMCGKFGEVANIPGWRGFMETLYIELKFERSKNPPTLTSITAEPVIQQIHEKLTLQLQKVKRQRSYSKIVDSIFPHGDFGQAIYTI</sequence>
<organism evidence="3 4">
    <name type="scientific">Temnothorax longispinosus</name>
    <dbReference type="NCBI Taxonomy" id="300112"/>
    <lineage>
        <taxon>Eukaryota</taxon>
        <taxon>Metazoa</taxon>
        <taxon>Ecdysozoa</taxon>
        <taxon>Arthropoda</taxon>
        <taxon>Hexapoda</taxon>
        <taxon>Insecta</taxon>
        <taxon>Pterygota</taxon>
        <taxon>Neoptera</taxon>
        <taxon>Endopterygota</taxon>
        <taxon>Hymenoptera</taxon>
        <taxon>Apocrita</taxon>
        <taxon>Aculeata</taxon>
        <taxon>Formicoidea</taxon>
        <taxon>Formicidae</taxon>
        <taxon>Myrmicinae</taxon>
        <taxon>Temnothorax</taxon>
    </lineage>
</organism>
<feature type="compositionally biased region" description="Polar residues" evidence="1">
    <location>
        <begin position="441"/>
        <end position="457"/>
    </location>
</feature>
<evidence type="ECO:0000259" key="2">
    <source>
        <dbReference type="Pfam" id="PF14529"/>
    </source>
</evidence>
<comment type="caution">
    <text evidence="3">The sequence shown here is derived from an EMBL/GenBank/DDBJ whole genome shotgun (WGS) entry which is preliminary data.</text>
</comment>
<keyword evidence="4" id="KW-1185">Reference proteome</keyword>
<evidence type="ECO:0000256" key="1">
    <source>
        <dbReference type="SAM" id="MobiDB-lite"/>
    </source>
</evidence>
<dbReference type="AlphaFoldDB" id="A0A4S2KWC0"/>
<proteinExistence type="predicted"/>
<dbReference type="EMBL" id="QBLH01001267">
    <property type="protein sequence ID" value="TGZ52458.1"/>
    <property type="molecule type" value="Genomic_DNA"/>
</dbReference>
<dbReference type="SUPFAM" id="SSF56219">
    <property type="entry name" value="DNase I-like"/>
    <property type="match status" value="1"/>
</dbReference>
<dbReference type="Proteomes" id="UP000310200">
    <property type="component" value="Unassembled WGS sequence"/>
</dbReference>
<feature type="compositionally biased region" description="Low complexity" evidence="1">
    <location>
        <begin position="119"/>
        <end position="135"/>
    </location>
</feature>
<reference evidence="3 4" key="1">
    <citation type="journal article" date="2019" name="Philos. Trans. R. Soc. Lond., B, Biol. Sci.">
        <title>Ant behaviour and brain gene expression of defending hosts depend on the ecological success of the intruding social parasite.</title>
        <authorList>
            <person name="Kaur R."/>
            <person name="Stoldt M."/>
            <person name="Jongepier E."/>
            <person name="Feldmeyer B."/>
            <person name="Menzel F."/>
            <person name="Bornberg-Bauer E."/>
            <person name="Foitzik S."/>
        </authorList>
    </citation>
    <scope>NUCLEOTIDE SEQUENCE [LARGE SCALE GENOMIC DNA]</scope>
    <source>
        <tissue evidence="3">Whole body</tissue>
    </source>
</reference>
<gene>
    <name evidence="3" type="ORF">DBV15_11507</name>
</gene>
<evidence type="ECO:0000313" key="4">
    <source>
        <dbReference type="Proteomes" id="UP000310200"/>
    </source>
</evidence>
<feature type="compositionally biased region" description="Low complexity" evidence="1">
    <location>
        <begin position="469"/>
        <end position="483"/>
    </location>
</feature>
<dbReference type="InterPro" id="IPR036691">
    <property type="entry name" value="Endo/exonu/phosph_ase_sf"/>
</dbReference>
<dbReference type="Gene3D" id="3.60.10.10">
    <property type="entry name" value="Endonuclease/exonuclease/phosphatase"/>
    <property type="match status" value="1"/>
</dbReference>